<evidence type="ECO:0000313" key="2">
    <source>
        <dbReference type="EMBL" id="CAH4020101.1"/>
    </source>
</evidence>
<organism evidence="2 3">
    <name type="scientific">Pieris brassicae</name>
    <name type="common">White butterfly</name>
    <name type="synonym">Large white butterfly</name>
    <dbReference type="NCBI Taxonomy" id="7116"/>
    <lineage>
        <taxon>Eukaryota</taxon>
        <taxon>Metazoa</taxon>
        <taxon>Ecdysozoa</taxon>
        <taxon>Arthropoda</taxon>
        <taxon>Hexapoda</taxon>
        <taxon>Insecta</taxon>
        <taxon>Pterygota</taxon>
        <taxon>Neoptera</taxon>
        <taxon>Endopterygota</taxon>
        <taxon>Lepidoptera</taxon>
        <taxon>Glossata</taxon>
        <taxon>Ditrysia</taxon>
        <taxon>Papilionoidea</taxon>
        <taxon>Pieridae</taxon>
        <taxon>Pierinae</taxon>
        <taxon>Pieris</taxon>
    </lineage>
</organism>
<dbReference type="AlphaFoldDB" id="A0A9P0T5Z1"/>
<dbReference type="EMBL" id="CALOZG010000004">
    <property type="protein sequence ID" value="CAH4020101.1"/>
    <property type="molecule type" value="Genomic_DNA"/>
</dbReference>
<dbReference type="Proteomes" id="UP001152562">
    <property type="component" value="Unassembled WGS sequence"/>
</dbReference>
<keyword evidence="3" id="KW-1185">Reference proteome</keyword>
<name>A0A9P0T5Z1_PIEBR</name>
<gene>
    <name evidence="2" type="ORF">PIBRA_LOCUS3754</name>
</gene>
<evidence type="ECO:0000256" key="1">
    <source>
        <dbReference type="SAM" id="MobiDB-lite"/>
    </source>
</evidence>
<feature type="region of interest" description="Disordered" evidence="1">
    <location>
        <begin position="1"/>
        <end position="39"/>
    </location>
</feature>
<protein>
    <submittedName>
        <fullName evidence="2">Uncharacterized protein</fullName>
    </submittedName>
</protein>
<reference evidence="2" key="1">
    <citation type="submission" date="2022-05" db="EMBL/GenBank/DDBJ databases">
        <authorList>
            <person name="Okamura Y."/>
        </authorList>
    </citation>
    <scope>NUCLEOTIDE SEQUENCE</scope>
</reference>
<comment type="caution">
    <text evidence="2">The sequence shown here is derived from an EMBL/GenBank/DDBJ whole genome shotgun (WGS) entry which is preliminary data.</text>
</comment>
<proteinExistence type="predicted"/>
<sequence>MRPGATGRPAPTPSARRAHLPSLSPSQHAELATSAPRTPHACSRFRQFPITCFRTAAFPSKLWWAADAVLRRAGRPPGGPRHAVPAAGWVRVIRNAVYLLPAAVPATSTSTALTHPAARRLPDTVLRPCR</sequence>
<evidence type="ECO:0000313" key="3">
    <source>
        <dbReference type="Proteomes" id="UP001152562"/>
    </source>
</evidence>
<accession>A0A9P0T5Z1</accession>